<dbReference type="GO" id="GO:0003677">
    <property type="term" value="F:DNA binding"/>
    <property type="evidence" value="ECO:0007669"/>
    <property type="project" value="UniProtKB-KW"/>
</dbReference>
<evidence type="ECO:0000313" key="5">
    <source>
        <dbReference type="Proteomes" id="UP000240608"/>
    </source>
</evidence>
<name>A0A2T4DUL2_9BACT</name>
<dbReference type="InterPro" id="IPR012340">
    <property type="entry name" value="NA-bd_OB-fold"/>
</dbReference>
<gene>
    <name evidence="4" type="ORF">C9994_02685</name>
    <name evidence="3" type="ORF">GCM10011506_21240</name>
</gene>
<reference evidence="4 5" key="2">
    <citation type="submission" date="2018-03" db="EMBL/GenBank/DDBJ databases">
        <title>Cross-interface Injection: A General Nanoliter Liquid Handling Method Applied to Single Cells Genome Amplification Automated Nanoliter Liquid Handling Applied to Single Cell Multiple Displacement Amplification.</title>
        <authorList>
            <person name="Yun J."/>
            <person name="Xu P."/>
            <person name="Xu J."/>
            <person name="Dai X."/>
            <person name="Wang Y."/>
            <person name="Zheng X."/>
            <person name="Cao C."/>
            <person name="Yi Q."/>
            <person name="Zhu Y."/>
            <person name="Wang L."/>
            <person name="Dong Z."/>
            <person name="Huang Y."/>
            <person name="Huang L."/>
            <person name="Du W."/>
        </authorList>
    </citation>
    <scope>NUCLEOTIDE SEQUENCE [LARGE SCALE GENOMIC DNA]</scope>
    <source>
        <strain evidence="4 5">Z-D1-2</strain>
    </source>
</reference>
<evidence type="ECO:0000313" key="3">
    <source>
        <dbReference type="EMBL" id="GGC35602.1"/>
    </source>
</evidence>
<evidence type="ECO:0000313" key="6">
    <source>
        <dbReference type="Proteomes" id="UP000636010"/>
    </source>
</evidence>
<dbReference type="EMBL" id="PYVU01000012">
    <property type="protein sequence ID" value="PTB97515.1"/>
    <property type="molecule type" value="Genomic_DNA"/>
</dbReference>
<sequence>MGRSQETFNKKEKEKKKLRKKQDKEQKKEERKANSDKGKGMEEMMAYVDEYGNITDTPPDPTRKKKNIKAEDIQIGVAKQEAPDPEDAIRKGTITFFNESKGYGFIKDHESQDSVFVHVNGLIDNVHENDKVTFETEMGQKGLNAIKVKLIS</sequence>
<dbReference type="EMBL" id="BMEC01000006">
    <property type="protein sequence ID" value="GGC35602.1"/>
    <property type="molecule type" value="Genomic_DNA"/>
</dbReference>
<dbReference type="GO" id="GO:0005829">
    <property type="term" value="C:cytosol"/>
    <property type="evidence" value="ECO:0007669"/>
    <property type="project" value="UniProtKB-ARBA"/>
</dbReference>
<evidence type="ECO:0000259" key="2">
    <source>
        <dbReference type="PROSITE" id="PS51857"/>
    </source>
</evidence>
<accession>A0A2T4DUL2</accession>
<organism evidence="4 5">
    <name type="scientific">Marivirga lumbricoides</name>
    <dbReference type="NCBI Taxonomy" id="1046115"/>
    <lineage>
        <taxon>Bacteria</taxon>
        <taxon>Pseudomonadati</taxon>
        <taxon>Bacteroidota</taxon>
        <taxon>Cytophagia</taxon>
        <taxon>Cytophagales</taxon>
        <taxon>Marivirgaceae</taxon>
        <taxon>Marivirga</taxon>
    </lineage>
</organism>
<feature type="compositionally biased region" description="Basic and acidic residues" evidence="1">
    <location>
        <begin position="22"/>
        <end position="41"/>
    </location>
</feature>
<keyword evidence="4" id="KW-0238">DNA-binding</keyword>
<keyword evidence="6" id="KW-1185">Reference proteome</keyword>
<reference evidence="3" key="4">
    <citation type="submission" date="2024-05" db="EMBL/GenBank/DDBJ databases">
        <authorList>
            <person name="Sun Q."/>
            <person name="Zhou Y."/>
        </authorList>
    </citation>
    <scope>NUCLEOTIDE SEQUENCE</scope>
    <source>
        <strain evidence="3">CGMCC 1.10832</strain>
    </source>
</reference>
<protein>
    <submittedName>
        <fullName evidence="3">Cold-shock protein</fullName>
    </submittedName>
    <submittedName>
        <fullName evidence="4">DNA-binding protein</fullName>
    </submittedName>
</protein>
<dbReference type="Proteomes" id="UP000636010">
    <property type="component" value="Unassembled WGS sequence"/>
</dbReference>
<dbReference type="PRINTS" id="PR00050">
    <property type="entry name" value="COLDSHOCK"/>
</dbReference>
<evidence type="ECO:0000256" key="1">
    <source>
        <dbReference type="SAM" id="MobiDB-lite"/>
    </source>
</evidence>
<dbReference type="SUPFAM" id="SSF50249">
    <property type="entry name" value="Nucleic acid-binding proteins"/>
    <property type="match status" value="1"/>
</dbReference>
<comment type="caution">
    <text evidence="4">The sequence shown here is derived from an EMBL/GenBank/DDBJ whole genome shotgun (WGS) entry which is preliminary data.</text>
</comment>
<dbReference type="Pfam" id="PF00313">
    <property type="entry name" value="CSD"/>
    <property type="match status" value="1"/>
</dbReference>
<feature type="region of interest" description="Disordered" evidence="1">
    <location>
        <begin position="1"/>
        <end position="41"/>
    </location>
</feature>
<reference evidence="3" key="1">
    <citation type="journal article" date="2014" name="Int. J. Syst. Evol. Microbiol.">
        <title>Complete genome of a new Firmicutes species belonging to the dominant human colonic microbiota ('Ruminococcus bicirculans') reveals two chromosomes and a selective capacity to utilize plant glucans.</title>
        <authorList>
            <consortium name="NISC Comparative Sequencing Program"/>
            <person name="Wegmann U."/>
            <person name="Louis P."/>
            <person name="Goesmann A."/>
            <person name="Henrissat B."/>
            <person name="Duncan S.H."/>
            <person name="Flint H.J."/>
        </authorList>
    </citation>
    <scope>NUCLEOTIDE SEQUENCE</scope>
    <source>
        <strain evidence="3">CGMCC 1.10832</strain>
    </source>
</reference>
<feature type="domain" description="CSD" evidence="2">
    <location>
        <begin position="89"/>
        <end position="150"/>
    </location>
</feature>
<reference evidence="6" key="3">
    <citation type="journal article" date="2019" name="Int. J. Syst. Evol. Microbiol.">
        <title>The Global Catalogue of Microorganisms (GCM) 10K type strain sequencing project: providing services to taxonomists for standard genome sequencing and annotation.</title>
        <authorList>
            <consortium name="The Broad Institute Genomics Platform"/>
            <consortium name="The Broad Institute Genome Sequencing Center for Infectious Disease"/>
            <person name="Wu L."/>
            <person name="Ma J."/>
        </authorList>
    </citation>
    <scope>NUCLEOTIDE SEQUENCE [LARGE SCALE GENOMIC DNA]</scope>
    <source>
        <strain evidence="6">CGMCC 1.10832</strain>
    </source>
</reference>
<evidence type="ECO:0000313" key="4">
    <source>
        <dbReference type="EMBL" id="PTB97515.1"/>
    </source>
</evidence>
<dbReference type="Gene3D" id="2.40.50.140">
    <property type="entry name" value="Nucleic acid-binding proteins"/>
    <property type="match status" value="1"/>
</dbReference>
<proteinExistence type="predicted"/>
<dbReference type="InterPro" id="IPR011129">
    <property type="entry name" value="CSD"/>
</dbReference>
<dbReference type="AlphaFoldDB" id="A0A2T4DUL2"/>
<dbReference type="Proteomes" id="UP000240608">
    <property type="component" value="Unassembled WGS sequence"/>
</dbReference>
<dbReference type="PROSITE" id="PS51857">
    <property type="entry name" value="CSD_2"/>
    <property type="match status" value="1"/>
</dbReference>
<dbReference type="SMART" id="SM00357">
    <property type="entry name" value="CSP"/>
    <property type="match status" value="1"/>
</dbReference>
<dbReference type="InterPro" id="IPR002059">
    <property type="entry name" value="CSP_DNA-bd"/>
</dbReference>
<dbReference type="CDD" id="cd04458">
    <property type="entry name" value="CSP_CDS"/>
    <property type="match status" value="1"/>
</dbReference>
<dbReference type="RefSeq" id="WP_188463149.1">
    <property type="nucleotide sequence ID" value="NZ_BAABHU010000006.1"/>
</dbReference>